<dbReference type="PANTHER" id="PTHR28259">
    <property type="entry name" value="FLUORIDE EXPORT PROTEIN 1-RELATED"/>
    <property type="match status" value="1"/>
</dbReference>
<accession>A0A6C0TW60</accession>
<dbReference type="Proteomes" id="UP000477680">
    <property type="component" value="Chromosome"/>
</dbReference>
<evidence type="ECO:0000256" key="6">
    <source>
        <dbReference type="ARBA" id="ARBA00023053"/>
    </source>
</evidence>
<evidence type="ECO:0000313" key="14">
    <source>
        <dbReference type="Proteomes" id="UP000477680"/>
    </source>
</evidence>
<evidence type="ECO:0000256" key="5">
    <source>
        <dbReference type="ARBA" id="ARBA00022989"/>
    </source>
</evidence>
<dbReference type="NCBIfam" id="TIGR00494">
    <property type="entry name" value="crcB"/>
    <property type="match status" value="1"/>
</dbReference>
<reference evidence="13 14" key="1">
    <citation type="submission" date="2020-02" db="EMBL/GenBank/DDBJ databases">
        <title>Genome sequencing for Kineobactrum sp. M2.</title>
        <authorList>
            <person name="Park S.-J."/>
        </authorList>
    </citation>
    <scope>NUCLEOTIDE SEQUENCE [LARGE SCALE GENOMIC DNA]</scope>
    <source>
        <strain evidence="13 14">M2</strain>
    </source>
</reference>
<dbReference type="AlphaFoldDB" id="A0A6C0TW60"/>
<feature type="binding site" evidence="12">
    <location>
        <position position="77"/>
    </location>
    <ligand>
        <name>Na(+)</name>
        <dbReference type="ChEBI" id="CHEBI:29101"/>
        <note>structural</note>
    </ligand>
</feature>
<evidence type="ECO:0000256" key="9">
    <source>
        <dbReference type="ARBA" id="ARBA00023303"/>
    </source>
</evidence>
<dbReference type="Pfam" id="PF02537">
    <property type="entry name" value="CRCB"/>
    <property type="match status" value="1"/>
</dbReference>
<evidence type="ECO:0000256" key="1">
    <source>
        <dbReference type="ARBA" id="ARBA00004651"/>
    </source>
</evidence>
<keyword evidence="3" id="KW-0997">Cell inner membrane</keyword>
<comment type="activity regulation">
    <text evidence="12">Na(+) is not transported, but it plays an essential structural role and its presence is essential for fluoride channel function.</text>
</comment>
<keyword evidence="6 12" id="KW-0915">Sodium</keyword>
<feature type="transmembrane region" description="Helical" evidence="12">
    <location>
        <begin position="96"/>
        <end position="119"/>
    </location>
</feature>
<evidence type="ECO:0000256" key="11">
    <source>
        <dbReference type="ARBA" id="ARBA00035585"/>
    </source>
</evidence>
<keyword evidence="12" id="KW-0813">Transport</keyword>
<keyword evidence="9 12" id="KW-0407">Ion channel</keyword>
<keyword evidence="5 12" id="KW-1133">Transmembrane helix</keyword>
<dbReference type="InterPro" id="IPR003691">
    <property type="entry name" value="FluC"/>
</dbReference>
<organism evidence="13 14">
    <name type="scientific">Kineobactrum salinum</name>
    <dbReference type="NCBI Taxonomy" id="2708301"/>
    <lineage>
        <taxon>Bacteria</taxon>
        <taxon>Pseudomonadati</taxon>
        <taxon>Pseudomonadota</taxon>
        <taxon>Gammaproteobacteria</taxon>
        <taxon>Cellvibrionales</taxon>
        <taxon>Halieaceae</taxon>
        <taxon>Kineobactrum</taxon>
    </lineage>
</organism>
<keyword evidence="2 12" id="KW-1003">Cell membrane</keyword>
<evidence type="ECO:0000256" key="12">
    <source>
        <dbReference type="HAMAP-Rule" id="MF_00454"/>
    </source>
</evidence>
<keyword evidence="14" id="KW-1185">Reference proteome</keyword>
<dbReference type="KEGG" id="kim:G3T16_00090"/>
<sequence>MRYLLLIAAGGAAGSVARYALSLWTQAHWQGQFPLGTLLVNVLGSFAIGVVFVLLQQQLLHPDWRGVLLVGFLGAFTTFSTYSLETVALWEAGQGVQALAYALTSVVLCVLAAGAAIALTRNLL</sequence>
<feature type="binding site" evidence="12">
    <location>
        <position position="74"/>
    </location>
    <ligand>
        <name>Na(+)</name>
        <dbReference type="ChEBI" id="CHEBI:29101"/>
        <note>structural</note>
    </ligand>
</feature>
<evidence type="ECO:0000256" key="2">
    <source>
        <dbReference type="ARBA" id="ARBA00022475"/>
    </source>
</evidence>
<evidence type="ECO:0000313" key="13">
    <source>
        <dbReference type="EMBL" id="QIB64062.1"/>
    </source>
</evidence>
<dbReference type="GO" id="GO:0046872">
    <property type="term" value="F:metal ion binding"/>
    <property type="evidence" value="ECO:0007669"/>
    <property type="project" value="UniProtKB-KW"/>
</dbReference>
<evidence type="ECO:0000256" key="8">
    <source>
        <dbReference type="ARBA" id="ARBA00023136"/>
    </source>
</evidence>
<keyword evidence="12" id="KW-0479">Metal-binding</keyword>
<evidence type="ECO:0000256" key="10">
    <source>
        <dbReference type="ARBA" id="ARBA00035120"/>
    </source>
</evidence>
<comment type="catalytic activity">
    <reaction evidence="11">
        <text>fluoride(in) = fluoride(out)</text>
        <dbReference type="Rhea" id="RHEA:76159"/>
        <dbReference type="ChEBI" id="CHEBI:17051"/>
    </reaction>
    <physiologicalReaction direction="left-to-right" evidence="11">
        <dbReference type="Rhea" id="RHEA:76160"/>
    </physiologicalReaction>
</comment>
<dbReference type="GO" id="GO:0005886">
    <property type="term" value="C:plasma membrane"/>
    <property type="evidence" value="ECO:0007669"/>
    <property type="project" value="UniProtKB-SubCell"/>
</dbReference>
<protein>
    <recommendedName>
        <fullName evidence="12">Fluoride-specific ion channel FluC</fullName>
    </recommendedName>
</protein>
<dbReference type="HAMAP" id="MF_00454">
    <property type="entry name" value="FluC"/>
    <property type="match status" value="1"/>
</dbReference>
<name>A0A6C0TW60_9GAMM</name>
<evidence type="ECO:0000256" key="4">
    <source>
        <dbReference type="ARBA" id="ARBA00022692"/>
    </source>
</evidence>
<dbReference type="GO" id="GO:0140114">
    <property type="term" value="P:cellular detoxification of fluoride"/>
    <property type="evidence" value="ECO:0007669"/>
    <property type="project" value="UniProtKB-UniRule"/>
</dbReference>
<dbReference type="PANTHER" id="PTHR28259:SF1">
    <property type="entry name" value="FLUORIDE EXPORT PROTEIN 1-RELATED"/>
    <property type="match status" value="1"/>
</dbReference>
<keyword evidence="4 12" id="KW-0812">Transmembrane</keyword>
<comment type="function">
    <text evidence="12">Fluoride-specific ion channel. Important for reducing fluoride concentration in the cell, thus reducing its toxicity.</text>
</comment>
<evidence type="ECO:0000256" key="3">
    <source>
        <dbReference type="ARBA" id="ARBA00022519"/>
    </source>
</evidence>
<keyword evidence="7 12" id="KW-0406">Ion transport</keyword>
<feature type="transmembrane region" description="Helical" evidence="12">
    <location>
        <begin position="38"/>
        <end position="55"/>
    </location>
</feature>
<comment type="subcellular location">
    <subcellularLocation>
        <location evidence="1 12">Cell membrane</location>
        <topology evidence="1 12">Multi-pass membrane protein</topology>
    </subcellularLocation>
</comment>
<dbReference type="RefSeq" id="WP_163493313.1">
    <property type="nucleotide sequence ID" value="NZ_CP048711.1"/>
</dbReference>
<keyword evidence="8 12" id="KW-0472">Membrane</keyword>
<feature type="transmembrane region" description="Helical" evidence="12">
    <location>
        <begin position="67"/>
        <end position="84"/>
    </location>
</feature>
<gene>
    <name evidence="12 13" type="primary">crcB</name>
    <name evidence="12" type="synonym">fluC</name>
    <name evidence="13" type="ORF">G3T16_00090</name>
</gene>
<proteinExistence type="inferred from homology"/>
<evidence type="ECO:0000256" key="7">
    <source>
        <dbReference type="ARBA" id="ARBA00023065"/>
    </source>
</evidence>
<comment type="similarity">
    <text evidence="10 12">Belongs to the fluoride channel Fluc/FEX (TC 1.A.43) family.</text>
</comment>
<dbReference type="EMBL" id="CP048711">
    <property type="protein sequence ID" value="QIB64062.1"/>
    <property type="molecule type" value="Genomic_DNA"/>
</dbReference>
<dbReference type="GO" id="GO:0062054">
    <property type="term" value="F:fluoride channel activity"/>
    <property type="evidence" value="ECO:0007669"/>
    <property type="project" value="UniProtKB-UniRule"/>
</dbReference>